<evidence type="ECO:0000256" key="2">
    <source>
        <dbReference type="ARBA" id="ARBA00023125"/>
    </source>
</evidence>
<keyword evidence="7" id="KW-1185">Reference proteome</keyword>
<dbReference type="CDD" id="cd00397">
    <property type="entry name" value="DNA_BRE_C"/>
    <property type="match status" value="1"/>
</dbReference>
<dbReference type="EMBL" id="VUOB01000092">
    <property type="protein sequence ID" value="KAA2250707.1"/>
    <property type="molecule type" value="Genomic_DNA"/>
</dbReference>
<proteinExistence type="inferred from homology"/>
<dbReference type="InterPro" id="IPR013762">
    <property type="entry name" value="Integrase-like_cat_sf"/>
</dbReference>
<dbReference type="GO" id="GO:0015074">
    <property type="term" value="P:DNA integration"/>
    <property type="evidence" value="ECO:0007669"/>
    <property type="project" value="InterPro"/>
</dbReference>
<reference evidence="6 7" key="2">
    <citation type="submission" date="2019-09" db="EMBL/GenBank/DDBJ databases">
        <authorList>
            <person name="Jin C."/>
        </authorList>
    </citation>
    <scope>NUCLEOTIDE SEQUENCE [LARGE SCALE GENOMIC DNA]</scope>
    <source>
        <strain evidence="6 7">AN110305</strain>
    </source>
</reference>
<organism evidence="6 7">
    <name type="scientific">Solihabitans fulvus</name>
    <dbReference type="NCBI Taxonomy" id="1892852"/>
    <lineage>
        <taxon>Bacteria</taxon>
        <taxon>Bacillati</taxon>
        <taxon>Actinomycetota</taxon>
        <taxon>Actinomycetes</taxon>
        <taxon>Pseudonocardiales</taxon>
        <taxon>Pseudonocardiaceae</taxon>
        <taxon>Solihabitans</taxon>
    </lineage>
</organism>
<keyword evidence="3" id="KW-0233">DNA recombination</keyword>
<evidence type="ECO:0000256" key="3">
    <source>
        <dbReference type="ARBA" id="ARBA00023172"/>
    </source>
</evidence>
<dbReference type="InterPro" id="IPR010998">
    <property type="entry name" value="Integrase_recombinase_N"/>
</dbReference>
<dbReference type="Gene3D" id="1.10.150.130">
    <property type="match status" value="1"/>
</dbReference>
<evidence type="ECO:0000313" key="7">
    <source>
        <dbReference type="Proteomes" id="UP000323454"/>
    </source>
</evidence>
<dbReference type="RefSeq" id="WP_149854917.1">
    <property type="nucleotide sequence ID" value="NZ_VUOB01000092.1"/>
</dbReference>
<dbReference type="OrthoDB" id="3773913at2"/>
<dbReference type="AlphaFoldDB" id="A0A5B2WKV7"/>
<evidence type="ECO:0000313" key="6">
    <source>
        <dbReference type="EMBL" id="KAA2250707.1"/>
    </source>
</evidence>
<feature type="domain" description="Tyr recombinase" evidence="5">
    <location>
        <begin position="119"/>
        <end position="348"/>
    </location>
</feature>
<dbReference type="PANTHER" id="PTHR30349:SF64">
    <property type="entry name" value="PROPHAGE INTEGRASE INTD-RELATED"/>
    <property type="match status" value="1"/>
</dbReference>
<dbReference type="InterPro" id="IPR002104">
    <property type="entry name" value="Integrase_catalytic"/>
</dbReference>
<dbReference type="PROSITE" id="PS51898">
    <property type="entry name" value="TYR_RECOMBINASE"/>
    <property type="match status" value="1"/>
</dbReference>
<keyword evidence="2" id="KW-0238">DNA-binding</keyword>
<dbReference type="GO" id="GO:0003677">
    <property type="term" value="F:DNA binding"/>
    <property type="evidence" value="ECO:0007669"/>
    <property type="project" value="UniProtKB-KW"/>
</dbReference>
<accession>A0A5B2WKV7</accession>
<protein>
    <submittedName>
        <fullName evidence="6">Site-specific integrase</fullName>
    </submittedName>
</protein>
<evidence type="ECO:0000256" key="4">
    <source>
        <dbReference type="SAM" id="MobiDB-lite"/>
    </source>
</evidence>
<dbReference type="PANTHER" id="PTHR30349">
    <property type="entry name" value="PHAGE INTEGRASE-RELATED"/>
    <property type="match status" value="1"/>
</dbReference>
<comment type="caution">
    <text evidence="6">The sequence shown here is derived from an EMBL/GenBank/DDBJ whole genome shotgun (WGS) entry which is preliminary data.</text>
</comment>
<comment type="similarity">
    <text evidence="1">Belongs to the 'phage' integrase family.</text>
</comment>
<dbReference type="GO" id="GO:0006310">
    <property type="term" value="P:DNA recombination"/>
    <property type="evidence" value="ECO:0007669"/>
    <property type="project" value="UniProtKB-KW"/>
</dbReference>
<gene>
    <name evidence="6" type="ORF">F0L68_38785</name>
</gene>
<sequence length="359" mass="40138">MEWSTANAATTVRHALQGWAFNVSRRDTVEAPEEVRAALKWLAGNTKPVSALEEPQEARALMNRIAQKLDGKPAAAATVKRKRSVLFNVMEYAVERKALVTNPIPGLKVRNPKTVRAIDKRVVVSHKQAVRLLGAVRQQEPAGPRQVAFFGVMYYSALRPGEAVNLRKADLNIPQEVWNEDRQRWEFAEGEDGWGELLLWESAPETGAAWSETGQRRDRRELKHRAKGETRSVPCPPQLTSLLREHLRQFGSNADGFLFRGVREAGQLSESTYSRAWRKARKSALSADEFASPLARRAYQLRHAAVSTWLNGGVAPTQVAEWAGHSVAVLLQIYAKCIAGQEATARKRIEFDTAWRDAA</sequence>
<dbReference type="Proteomes" id="UP000323454">
    <property type="component" value="Unassembled WGS sequence"/>
</dbReference>
<reference evidence="6 7" key="1">
    <citation type="submission" date="2019-09" db="EMBL/GenBank/DDBJ databases">
        <title>Goodfellowia gen. nov., a new genus of the Pseudonocardineae related to Actinoalloteichus, containing Goodfellowia coeruleoviolacea gen. nov., comb. nov. gen. nov., comb. nov.</title>
        <authorList>
            <person name="Labeda D."/>
        </authorList>
    </citation>
    <scope>NUCLEOTIDE SEQUENCE [LARGE SCALE GENOMIC DNA]</scope>
    <source>
        <strain evidence="6 7">AN110305</strain>
    </source>
</reference>
<dbReference type="InterPro" id="IPR050090">
    <property type="entry name" value="Tyrosine_recombinase_XerCD"/>
</dbReference>
<dbReference type="SUPFAM" id="SSF56349">
    <property type="entry name" value="DNA breaking-rejoining enzymes"/>
    <property type="match status" value="1"/>
</dbReference>
<dbReference type="InterPro" id="IPR011010">
    <property type="entry name" value="DNA_brk_join_enz"/>
</dbReference>
<evidence type="ECO:0000256" key="1">
    <source>
        <dbReference type="ARBA" id="ARBA00008857"/>
    </source>
</evidence>
<name>A0A5B2WKV7_9PSEU</name>
<dbReference type="Gene3D" id="1.10.443.10">
    <property type="entry name" value="Intergrase catalytic core"/>
    <property type="match status" value="1"/>
</dbReference>
<feature type="region of interest" description="Disordered" evidence="4">
    <location>
        <begin position="209"/>
        <end position="235"/>
    </location>
</feature>
<evidence type="ECO:0000259" key="5">
    <source>
        <dbReference type="PROSITE" id="PS51898"/>
    </source>
</evidence>